<evidence type="ECO:0000256" key="11">
    <source>
        <dbReference type="RuleBase" id="RU367020"/>
    </source>
</evidence>
<keyword evidence="9 11" id="KW-0206">Cytoskeleton</keyword>
<keyword evidence="6 10" id="KW-0802">TPR repeat</keyword>
<name>A0A7J7KAY8_BUGNE</name>
<dbReference type="Pfam" id="PF13424">
    <property type="entry name" value="TPR_12"/>
    <property type="match status" value="2"/>
</dbReference>
<dbReference type="GO" id="GO:0005737">
    <property type="term" value="C:cytoplasm"/>
    <property type="evidence" value="ECO:0007669"/>
    <property type="project" value="TreeGrafter"/>
</dbReference>
<comment type="similarity">
    <text evidence="2 11">Belongs to the kinesin light chain family.</text>
</comment>
<feature type="coiled-coil region" evidence="12">
    <location>
        <begin position="139"/>
        <end position="201"/>
    </location>
</feature>
<feature type="region of interest" description="Disordered" evidence="13">
    <location>
        <begin position="594"/>
        <end position="649"/>
    </location>
</feature>
<evidence type="ECO:0000256" key="2">
    <source>
        <dbReference type="ARBA" id="ARBA00009622"/>
    </source>
</evidence>
<keyword evidence="4 11" id="KW-0493">Microtubule</keyword>
<dbReference type="PANTHER" id="PTHR45783:SF3">
    <property type="entry name" value="KINESIN LIGHT CHAIN"/>
    <property type="match status" value="1"/>
</dbReference>
<feature type="compositionally biased region" description="Polar residues" evidence="13">
    <location>
        <begin position="240"/>
        <end position="256"/>
    </location>
</feature>
<feature type="repeat" description="TPR" evidence="10">
    <location>
        <begin position="480"/>
        <end position="513"/>
    </location>
</feature>
<dbReference type="SUPFAM" id="SSF48452">
    <property type="entry name" value="TPR-like"/>
    <property type="match status" value="2"/>
</dbReference>
<dbReference type="PROSITE" id="PS50005">
    <property type="entry name" value="TPR"/>
    <property type="match status" value="1"/>
</dbReference>
<organism evidence="14 15">
    <name type="scientific">Bugula neritina</name>
    <name type="common">Brown bryozoan</name>
    <name type="synonym">Sertularia neritina</name>
    <dbReference type="NCBI Taxonomy" id="10212"/>
    <lineage>
        <taxon>Eukaryota</taxon>
        <taxon>Metazoa</taxon>
        <taxon>Spiralia</taxon>
        <taxon>Lophotrochozoa</taxon>
        <taxon>Bryozoa</taxon>
        <taxon>Gymnolaemata</taxon>
        <taxon>Cheilostomatida</taxon>
        <taxon>Flustrina</taxon>
        <taxon>Buguloidea</taxon>
        <taxon>Bugulidae</taxon>
        <taxon>Bugula</taxon>
    </lineage>
</organism>
<evidence type="ECO:0000256" key="9">
    <source>
        <dbReference type="ARBA" id="ARBA00023212"/>
    </source>
</evidence>
<keyword evidence="8 11" id="KW-0505">Motor protein</keyword>
<evidence type="ECO:0000256" key="3">
    <source>
        <dbReference type="ARBA" id="ARBA00022490"/>
    </source>
</evidence>
<dbReference type="InterPro" id="IPR019734">
    <property type="entry name" value="TPR_rpt"/>
</dbReference>
<dbReference type="Pfam" id="PF13374">
    <property type="entry name" value="TPR_10"/>
    <property type="match status" value="3"/>
</dbReference>
<dbReference type="GO" id="GO:0005874">
    <property type="term" value="C:microtubule"/>
    <property type="evidence" value="ECO:0007669"/>
    <property type="project" value="UniProtKB-UniRule"/>
</dbReference>
<reference evidence="14" key="1">
    <citation type="submission" date="2020-06" db="EMBL/GenBank/DDBJ databases">
        <title>Draft genome of Bugula neritina, a colonial animal packing powerful symbionts and potential medicines.</title>
        <authorList>
            <person name="Rayko M."/>
        </authorList>
    </citation>
    <scope>NUCLEOTIDE SEQUENCE [LARGE SCALE GENOMIC DNA]</scope>
    <source>
        <strain evidence="14">Kwan_BN1</strain>
    </source>
</reference>
<proteinExistence type="inferred from homology"/>
<gene>
    <name evidence="14" type="ORF">EB796_006579</name>
</gene>
<evidence type="ECO:0000256" key="5">
    <source>
        <dbReference type="ARBA" id="ARBA00022737"/>
    </source>
</evidence>
<feature type="compositionally biased region" description="Polar residues" evidence="13">
    <location>
        <begin position="619"/>
        <end position="641"/>
    </location>
</feature>
<dbReference type="GO" id="GO:0005871">
    <property type="term" value="C:kinesin complex"/>
    <property type="evidence" value="ECO:0007669"/>
    <property type="project" value="UniProtKB-UniRule"/>
</dbReference>
<comment type="subcellular location">
    <subcellularLocation>
        <location evidence="1 11">Cytoplasm</location>
        <location evidence="1 11">Cytoskeleton</location>
    </subcellularLocation>
</comment>
<evidence type="ECO:0000313" key="15">
    <source>
        <dbReference type="Proteomes" id="UP000593567"/>
    </source>
</evidence>
<comment type="caution">
    <text evidence="14">The sequence shown here is derived from an EMBL/GenBank/DDBJ whole genome shotgun (WGS) entry which is preliminary data.</text>
</comment>
<evidence type="ECO:0000313" key="14">
    <source>
        <dbReference type="EMBL" id="KAF6035104.1"/>
    </source>
</evidence>
<dbReference type="EMBL" id="VXIV02000934">
    <property type="protein sequence ID" value="KAF6035104.1"/>
    <property type="molecule type" value="Genomic_DNA"/>
</dbReference>
<evidence type="ECO:0000256" key="1">
    <source>
        <dbReference type="ARBA" id="ARBA00004245"/>
    </source>
</evidence>
<evidence type="ECO:0000256" key="12">
    <source>
        <dbReference type="SAM" id="Coils"/>
    </source>
</evidence>
<evidence type="ECO:0000256" key="7">
    <source>
        <dbReference type="ARBA" id="ARBA00023054"/>
    </source>
</evidence>
<dbReference type="AlphaFoldDB" id="A0A7J7KAY8"/>
<comment type="function">
    <text evidence="11">Kinesin is a microtubule-associated force-producing protein that play a role in organelle transport.</text>
</comment>
<dbReference type="OrthoDB" id="413723at2759"/>
<dbReference type="Gene3D" id="1.25.40.10">
    <property type="entry name" value="Tetratricopeptide repeat domain"/>
    <property type="match status" value="2"/>
</dbReference>
<dbReference type="InterPro" id="IPR011990">
    <property type="entry name" value="TPR-like_helical_dom_sf"/>
</dbReference>
<dbReference type="Proteomes" id="UP000593567">
    <property type="component" value="Unassembled WGS sequence"/>
</dbReference>
<evidence type="ECO:0000256" key="4">
    <source>
        <dbReference type="ARBA" id="ARBA00022701"/>
    </source>
</evidence>
<keyword evidence="5" id="KW-0677">Repeat</keyword>
<feature type="compositionally biased region" description="Polar residues" evidence="13">
    <location>
        <begin position="21"/>
        <end position="39"/>
    </location>
</feature>
<sequence length="649" mass="72221">MPTYQGYYFGDELTSPAPTPMSHTPVNTPTSGDLPNPTNLMSMSATLRAYKIKKIEEIGKMTAMTQEEIVSSTKTVIQGLEALKNEHNQILTSIKASLSAIKTEAPKESTTHLLIDEKAGLMRKSLENIDLGLGEAQVMMSLAQHLQHVEAEKQKLRVQVKRLCQENGWLRDELATTQQKLQQSEQKLAILEVENEQLAFMKNMREYDADRPEEDQNQSNGGAPTNPPLDLGFPEEDEGNQANAMSPSQNPNAITASTTGYEIPARLRTLHNLVIQYASQGRYEVAVPLCKQALEDLEKTSGHNHADVATMLNILALVYRCVYCLQVSTVHRCVYCLQVCLQVCLQYTGVCLQVCLQYTGVCLQVDQGKYKEAASLLNDALGIREKTLGYDHPAVAATLNNLAVLFGKRGKYKDAEPLCKRALEIRVKVLGRDHPDVAKQLNNLALLCQNQGKYEEVESYYQRALDIYCKKWGADDPNVSKTKNNLASAYLKQGKYDAAEQLFKEVLSRAHEREFGPVTEKNRPIWMLAEEQQANKDKKLDKTYTADFAAWHRAAKFDLTTVTTTLKNLGALYRRQGKFEAAQTLEECAVRAKKSANDSNKQKVAEVIGTDPGAINPIQRRSASKNHLNDSMSSLNSAGSDSDNKPSTD</sequence>
<dbReference type="PANTHER" id="PTHR45783">
    <property type="entry name" value="KINESIN LIGHT CHAIN"/>
    <property type="match status" value="1"/>
</dbReference>
<dbReference type="SMART" id="SM00028">
    <property type="entry name" value="TPR"/>
    <property type="match status" value="4"/>
</dbReference>
<dbReference type="InterPro" id="IPR002151">
    <property type="entry name" value="Kinesin_light"/>
</dbReference>
<evidence type="ECO:0000256" key="6">
    <source>
        <dbReference type="ARBA" id="ARBA00022803"/>
    </source>
</evidence>
<keyword evidence="3 11" id="KW-0963">Cytoplasm</keyword>
<keyword evidence="15" id="KW-1185">Reference proteome</keyword>
<comment type="subunit">
    <text evidence="11">Oligomeric complex composed of two heavy chains and two light chains.</text>
</comment>
<feature type="region of interest" description="Disordered" evidence="13">
    <location>
        <begin position="209"/>
        <end position="256"/>
    </location>
</feature>
<evidence type="ECO:0000256" key="13">
    <source>
        <dbReference type="SAM" id="MobiDB-lite"/>
    </source>
</evidence>
<evidence type="ECO:0000256" key="8">
    <source>
        <dbReference type="ARBA" id="ARBA00023175"/>
    </source>
</evidence>
<dbReference type="GO" id="GO:0019894">
    <property type="term" value="F:kinesin binding"/>
    <property type="evidence" value="ECO:0007669"/>
    <property type="project" value="TreeGrafter"/>
</dbReference>
<evidence type="ECO:0000256" key="10">
    <source>
        <dbReference type="PROSITE-ProRule" id="PRU00339"/>
    </source>
</evidence>
<protein>
    <recommendedName>
        <fullName evidence="11">Kinesin light chain</fullName>
    </recommendedName>
</protein>
<keyword evidence="7 12" id="KW-0175">Coiled coil</keyword>
<dbReference type="GO" id="GO:0007018">
    <property type="term" value="P:microtubule-based movement"/>
    <property type="evidence" value="ECO:0007669"/>
    <property type="project" value="TreeGrafter"/>
</dbReference>
<feature type="region of interest" description="Disordered" evidence="13">
    <location>
        <begin position="11"/>
        <end position="39"/>
    </location>
</feature>
<dbReference type="PRINTS" id="PR00381">
    <property type="entry name" value="KINESINLIGHT"/>
</dbReference>
<accession>A0A7J7KAY8</accession>